<protein>
    <recommendedName>
        <fullName evidence="8">Carbohydrate kinase PfkB domain-containing protein</fullName>
    </recommendedName>
</protein>
<dbReference type="Pfam" id="PF04227">
    <property type="entry name" value="Indigoidine_A"/>
    <property type="match status" value="1"/>
</dbReference>
<dbReference type="SUPFAM" id="SSF110581">
    <property type="entry name" value="Indigoidine synthase A-like"/>
    <property type="match status" value="1"/>
</dbReference>
<gene>
    <name evidence="9" type="ORF">MNAN1_002314</name>
</gene>
<sequence length="616" mass="66290">MGPCARWIVSDAVQAALQAGRAVVALESTIITHGLPRPINYEMALAAEEQIRSRGAEPASIALLDGRVHIGLSRKELARIADSDPSRTVKVSRGGLAHVMAKGKGWVGGTTVSGTMAIAHRAGIKIFATGGIGGVHRGAESSMDVSADLTELGRTRVAVFCSGAKSILDIPRTLEYLETQGVPVLTFHREGQFPCFYTAASGCRVPTVASMEAAARVIARNEELGLENGLVFGVPIPPEFEAEGGKIQQAVEQAVQESKELGIDRQGKLATPWLLKRVSQLAKHSVKSNLGLVLNNARHAAECAVALSGPALSQVAHETTRPPKREVWLLTLQDRRIPCSLQKQTYFFVRLTRVGLRTDALIPSDKTAVCNLLLNATGELVTGTADMDVVERAMTPDLVSKYMKRYSPPIVCVDANMRSESLAALLDASVSARSTVLFEPTSVQKCRRLVEAVAMQSDPRRVHIITPNQYELSYMAKCVRELIPNVPQPSLSIVHSLATRWGLSPAWLHDALITSVLAHTQFVKLGPHGVLVVTHAQSEENPHMVHMPAESLNPEQAMNSTGAGDSFTGAVLAGMTKLPNDLLHWTLSDVLDLANAGQQAARRTLYSPDAVAGFRD</sequence>
<reference evidence="9" key="1">
    <citation type="submission" date="2023-03" db="EMBL/GenBank/DDBJ databases">
        <title>Mating type loci evolution in Malassezia.</title>
        <authorList>
            <person name="Coelho M.A."/>
        </authorList>
    </citation>
    <scope>NUCLEOTIDE SEQUENCE</scope>
    <source>
        <strain evidence="9">CBS 9557</strain>
    </source>
</reference>
<dbReference type="Proteomes" id="UP001213623">
    <property type="component" value="Chromosome 4"/>
</dbReference>
<dbReference type="SUPFAM" id="SSF53613">
    <property type="entry name" value="Ribokinase-like"/>
    <property type="match status" value="1"/>
</dbReference>
<evidence type="ECO:0000313" key="10">
    <source>
        <dbReference type="Proteomes" id="UP001213623"/>
    </source>
</evidence>
<dbReference type="GO" id="GO:0046872">
    <property type="term" value="F:metal ion binding"/>
    <property type="evidence" value="ECO:0007669"/>
    <property type="project" value="UniProtKB-KW"/>
</dbReference>
<dbReference type="Gene3D" id="3.40.1790.10">
    <property type="entry name" value="Indigoidine synthase domain"/>
    <property type="match status" value="1"/>
</dbReference>
<evidence type="ECO:0000256" key="3">
    <source>
        <dbReference type="ARBA" id="ARBA00022777"/>
    </source>
</evidence>
<keyword evidence="4" id="KW-0378">Hydrolase</keyword>
<dbReference type="GO" id="GO:0004730">
    <property type="term" value="F:pseudouridylate synthase activity"/>
    <property type="evidence" value="ECO:0007669"/>
    <property type="project" value="InterPro"/>
</dbReference>
<proteinExistence type="inferred from homology"/>
<keyword evidence="7" id="KW-0326">Glycosidase</keyword>
<keyword evidence="5" id="KW-0464">Manganese</keyword>
<dbReference type="AlphaFoldDB" id="A0AAF0EMV1"/>
<keyword evidence="1" id="KW-0808">Transferase</keyword>
<dbReference type="HAMAP" id="MF_01876">
    <property type="entry name" value="PsiMP_glycosidase"/>
    <property type="match status" value="1"/>
</dbReference>
<dbReference type="PROSITE" id="PS00584">
    <property type="entry name" value="PFKB_KINASES_2"/>
    <property type="match status" value="1"/>
</dbReference>
<evidence type="ECO:0000256" key="6">
    <source>
        <dbReference type="ARBA" id="ARBA00023239"/>
    </source>
</evidence>
<evidence type="ECO:0000256" key="7">
    <source>
        <dbReference type="ARBA" id="ARBA00023295"/>
    </source>
</evidence>
<keyword evidence="2" id="KW-0479">Metal-binding</keyword>
<dbReference type="GO" id="GO:0005737">
    <property type="term" value="C:cytoplasm"/>
    <property type="evidence" value="ECO:0007669"/>
    <property type="project" value="TreeGrafter"/>
</dbReference>
<keyword evidence="3" id="KW-0418">Kinase</keyword>
<evidence type="ECO:0000256" key="5">
    <source>
        <dbReference type="ARBA" id="ARBA00023211"/>
    </source>
</evidence>
<evidence type="ECO:0000256" key="4">
    <source>
        <dbReference type="ARBA" id="ARBA00022801"/>
    </source>
</evidence>
<dbReference type="InterPro" id="IPR011611">
    <property type="entry name" value="PfkB_dom"/>
</dbReference>
<evidence type="ECO:0000313" key="9">
    <source>
        <dbReference type="EMBL" id="WFD27318.1"/>
    </source>
</evidence>
<evidence type="ECO:0000256" key="2">
    <source>
        <dbReference type="ARBA" id="ARBA00022723"/>
    </source>
</evidence>
<organism evidence="9 10">
    <name type="scientific">Malassezia nana</name>
    <dbReference type="NCBI Taxonomy" id="180528"/>
    <lineage>
        <taxon>Eukaryota</taxon>
        <taxon>Fungi</taxon>
        <taxon>Dikarya</taxon>
        <taxon>Basidiomycota</taxon>
        <taxon>Ustilaginomycotina</taxon>
        <taxon>Malasseziomycetes</taxon>
        <taxon>Malasseziales</taxon>
        <taxon>Malasseziaceae</taxon>
        <taxon>Malassezia</taxon>
    </lineage>
</organism>
<dbReference type="Pfam" id="PF00294">
    <property type="entry name" value="PfkB"/>
    <property type="match status" value="1"/>
</dbReference>
<dbReference type="InterPro" id="IPR022830">
    <property type="entry name" value="Indigdn_synthA-like"/>
</dbReference>
<dbReference type="EMBL" id="CP119895">
    <property type="protein sequence ID" value="WFD27318.1"/>
    <property type="molecule type" value="Genomic_DNA"/>
</dbReference>
<feature type="domain" description="Carbohydrate kinase PfkB" evidence="8">
    <location>
        <begin position="519"/>
        <end position="596"/>
    </location>
</feature>
<evidence type="ECO:0000256" key="1">
    <source>
        <dbReference type="ARBA" id="ARBA00022679"/>
    </source>
</evidence>
<keyword evidence="10" id="KW-1185">Reference proteome</keyword>
<dbReference type="InterPro" id="IPR029056">
    <property type="entry name" value="Ribokinase-like"/>
</dbReference>
<dbReference type="Gene3D" id="3.40.1190.20">
    <property type="match status" value="1"/>
</dbReference>
<dbReference type="GO" id="GO:0016301">
    <property type="term" value="F:kinase activity"/>
    <property type="evidence" value="ECO:0007669"/>
    <property type="project" value="UniProtKB-KW"/>
</dbReference>
<dbReference type="PANTHER" id="PTHR42909:SF1">
    <property type="entry name" value="CARBOHYDRATE KINASE PFKB DOMAIN-CONTAINING PROTEIN"/>
    <property type="match status" value="1"/>
</dbReference>
<dbReference type="PANTHER" id="PTHR42909">
    <property type="entry name" value="ZGC:136858"/>
    <property type="match status" value="1"/>
</dbReference>
<dbReference type="InterPro" id="IPR007342">
    <property type="entry name" value="PsuG"/>
</dbReference>
<dbReference type="InterPro" id="IPR002173">
    <property type="entry name" value="Carboh/pur_kinase_PfkB_CS"/>
</dbReference>
<name>A0AAF0EMV1_9BASI</name>
<keyword evidence="6" id="KW-0456">Lyase</keyword>
<dbReference type="GO" id="GO:0016798">
    <property type="term" value="F:hydrolase activity, acting on glycosyl bonds"/>
    <property type="evidence" value="ECO:0007669"/>
    <property type="project" value="UniProtKB-KW"/>
</dbReference>
<evidence type="ECO:0000259" key="8">
    <source>
        <dbReference type="Pfam" id="PF00294"/>
    </source>
</evidence>
<accession>A0AAF0EMV1</accession>